<evidence type="ECO:0000256" key="9">
    <source>
        <dbReference type="ARBA" id="ARBA00093632"/>
    </source>
</evidence>
<evidence type="ECO:0000256" key="7">
    <source>
        <dbReference type="ARBA" id="ARBA00023136"/>
    </source>
</evidence>
<dbReference type="Proteomes" id="UP000265100">
    <property type="component" value="Chromosome 10"/>
</dbReference>
<reference evidence="13" key="2">
    <citation type="submission" date="2025-08" db="UniProtKB">
        <authorList>
            <consortium name="Ensembl"/>
        </authorList>
    </citation>
    <scope>IDENTIFICATION</scope>
</reference>
<organism evidence="13 14">
    <name type="scientific">Astatotilapia calliptera</name>
    <name type="common">Eastern happy</name>
    <name type="synonym">Chromis callipterus</name>
    <dbReference type="NCBI Taxonomy" id="8154"/>
    <lineage>
        <taxon>Eukaryota</taxon>
        <taxon>Metazoa</taxon>
        <taxon>Chordata</taxon>
        <taxon>Craniata</taxon>
        <taxon>Vertebrata</taxon>
        <taxon>Euteleostomi</taxon>
        <taxon>Actinopterygii</taxon>
        <taxon>Neopterygii</taxon>
        <taxon>Teleostei</taxon>
        <taxon>Neoteleostei</taxon>
        <taxon>Acanthomorphata</taxon>
        <taxon>Ovalentaria</taxon>
        <taxon>Cichlomorphae</taxon>
        <taxon>Cichliformes</taxon>
        <taxon>Cichlidae</taxon>
        <taxon>African cichlids</taxon>
        <taxon>Pseudocrenilabrinae</taxon>
        <taxon>Haplochromini</taxon>
        <taxon>Astatotilapia</taxon>
    </lineage>
</organism>
<proteinExistence type="inferred from homology"/>
<comment type="subcellular location">
    <subcellularLocation>
        <location evidence="1">Golgi apparatus membrane</location>
        <topology evidence="1">Multi-pass membrane protein</topology>
    </subcellularLocation>
</comment>
<dbReference type="GO" id="GO:0000139">
    <property type="term" value="C:Golgi membrane"/>
    <property type="evidence" value="ECO:0007669"/>
    <property type="project" value="UniProtKB-SubCell"/>
</dbReference>
<dbReference type="STRING" id="8154.ENSACLP00000001175"/>
<accession>A0A3P8N8T3</accession>
<name>A0A3P8N8T3_ASTCA</name>
<evidence type="ECO:0000313" key="13">
    <source>
        <dbReference type="Ensembl" id="ENSACLP00000001175.2"/>
    </source>
</evidence>
<keyword evidence="5 11" id="KW-1133">Transmembrane helix</keyword>
<keyword evidence="14" id="KW-1185">Reference proteome</keyword>
<evidence type="ECO:0000256" key="4">
    <source>
        <dbReference type="ARBA" id="ARBA00022692"/>
    </source>
</evidence>
<dbReference type="Bgee" id="ENSACLG00000000850">
    <property type="expression patterns" value="Expressed in liver and 6 other cell types or tissues"/>
</dbReference>
<dbReference type="Pfam" id="PF10277">
    <property type="entry name" value="Frag1"/>
    <property type="match status" value="1"/>
</dbReference>
<sequence>MLQGPYGDPDQGRLLIRLPFKIFAVVTVLLPVTGFIACIIVSLIYHYEDTTHAHCKVSNYLPSISSSVAHVPERYIWRVCIGLHSAPRYLMSFAYFSFYRGRFSGRERLLSGLALLCSLAENTGLLLLTYVSSKENHRYHDNGFRVFTGSSLVHMLITCRLWYVMKRSFESAEEDVSYRRKLRLFVLNAACCLASCLLYKRHNDRCEPGDCKLFRTRLLVSSRVVGGVSLSALSLLTCIGFPLSIAFNSKSCCSPSESLTIQHQAASLS</sequence>
<evidence type="ECO:0000259" key="12">
    <source>
        <dbReference type="Pfam" id="PF10277"/>
    </source>
</evidence>
<evidence type="ECO:0000256" key="8">
    <source>
        <dbReference type="ARBA" id="ARBA00093421"/>
    </source>
</evidence>
<dbReference type="InterPro" id="IPR039545">
    <property type="entry name" value="PGAP2"/>
</dbReference>
<feature type="domain" description="CWH43-like N-terminal" evidence="12">
    <location>
        <begin position="20"/>
        <end position="209"/>
    </location>
</feature>
<gene>
    <name evidence="13" type="primary">PGAP2</name>
</gene>
<dbReference type="GeneTree" id="ENSGT00510000047299"/>
<evidence type="ECO:0000256" key="6">
    <source>
        <dbReference type="ARBA" id="ARBA00023034"/>
    </source>
</evidence>
<evidence type="ECO:0000256" key="1">
    <source>
        <dbReference type="ARBA" id="ARBA00004653"/>
    </source>
</evidence>
<feature type="transmembrane region" description="Helical" evidence="11">
    <location>
        <begin position="143"/>
        <end position="163"/>
    </location>
</feature>
<dbReference type="PANTHER" id="PTHR12892">
    <property type="entry name" value="FGF RECEPTOR ACTIVATING PROTEIN 1"/>
    <property type="match status" value="1"/>
</dbReference>
<dbReference type="OMA" id="FHFTAFW"/>
<evidence type="ECO:0000256" key="2">
    <source>
        <dbReference type="ARBA" id="ARBA00007414"/>
    </source>
</evidence>
<reference evidence="13" key="1">
    <citation type="submission" date="2018-05" db="EMBL/GenBank/DDBJ databases">
        <authorList>
            <person name="Datahose"/>
        </authorList>
    </citation>
    <scope>NUCLEOTIDE SEQUENCE</scope>
</reference>
<dbReference type="OrthoDB" id="68581at2759"/>
<protein>
    <recommendedName>
        <fullName evidence="9">Acyltransferase PGAP2</fullName>
    </recommendedName>
    <alternativeName>
        <fullName evidence="10">Post-GPI attachment to proteins factor 2</fullName>
    </alternativeName>
</protein>
<evidence type="ECO:0000256" key="10">
    <source>
        <dbReference type="ARBA" id="ARBA00093676"/>
    </source>
</evidence>
<keyword evidence="4 11" id="KW-0812">Transmembrane</keyword>
<keyword evidence="7 11" id="KW-0472">Membrane</keyword>
<feature type="transmembrane region" description="Helical" evidence="11">
    <location>
        <begin position="220"/>
        <end position="241"/>
    </location>
</feature>
<dbReference type="PANTHER" id="PTHR12892:SF11">
    <property type="entry name" value="POST-GPI ATTACHMENT TO PROTEINS FACTOR 2"/>
    <property type="match status" value="1"/>
</dbReference>
<evidence type="ECO:0000256" key="5">
    <source>
        <dbReference type="ARBA" id="ARBA00022989"/>
    </source>
</evidence>
<feature type="transmembrane region" description="Helical" evidence="11">
    <location>
        <begin position="110"/>
        <end position="131"/>
    </location>
</feature>
<feature type="transmembrane region" description="Helical" evidence="11">
    <location>
        <begin position="22"/>
        <end position="45"/>
    </location>
</feature>
<dbReference type="InterPro" id="IPR019402">
    <property type="entry name" value="CWH43_N"/>
</dbReference>
<dbReference type="GO" id="GO:0006506">
    <property type="term" value="P:GPI anchor biosynthetic process"/>
    <property type="evidence" value="ECO:0007669"/>
    <property type="project" value="UniProtKB-KW"/>
</dbReference>
<reference evidence="13" key="3">
    <citation type="submission" date="2025-09" db="UniProtKB">
        <authorList>
            <consortium name="Ensembl"/>
        </authorList>
    </citation>
    <scope>IDENTIFICATION</scope>
</reference>
<comment type="similarity">
    <text evidence="2">Belongs to the PGAP2 family.</text>
</comment>
<evidence type="ECO:0000313" key="14">
    <source>
        <dbReference type="Proteomes" id="UP000265100"/>
    </source>
</evidence>
<evidence type="ECO:0000256" key="11">
    <source>
        <dbReference type="SAM" id="Phobius"/>
    </source>
</evidence>
<keyword evidence="3" id="KW-0337">GPI-anchor biosynthesis</keyword>
<keyword evidence="6" id="KW-0333">Golgi apparatus</keyword>
<dbReference type="AlphaFoldDB" id="A0A3P8N8T3"/>
<comment type="function">
    <text evidence="8">Involved in the fatty acid remodeling steps of GPI-anchor maturation where the unsaturated acyl chain at sn-2 of inositol phosphate is replaced by a saturated stearoyl chain. May catalyze the second step of the fatty acid remodeling, by reacylating a lyso-GPI intermediate at sn-2 of inositol phosphate by a saturated chain. The fatty acid remodeling steps is critical for the integration of GPI-APs into lipid rafts.</text>
</comment>
<dbReference type="Ensembl" id="ENSACLT00000001204.2">
    <property type="protein sequence ID" value="ENSACLP00000001175.2"/>
    <property type="gene ID" value="ENSACLG00000000850.2"/>
</dbReference>
<evidence type="ECO:0000256" key="3">
    <source>
        <dbReference type="ARBA" id="ARBA00022502"/>
    </source>
</evidence>
<dbReference type="GO" id="GO:0005789">
    <property type="term" value="C:endoplasmic reticulum membrane"/>
    <property type="evidence" value="ECO:0007669"/>
    <property type="project" value="TreeGrafter"/>
</dbReference>